<evidence type="ECO:0000313" key="2">
    <source>
        <dbReference type="Proteomes" id="UP000190834"/>
    </source>
</evidence>
<dbReference type="STRING" id="1123491.SAMN02745782_02742"/>
<proteinExistence type="predicted"/>
<gene>
    <name evidence="1" type="ORF">SAMN02745782_02742</name>
</gene>
<protein>
    <recommendedName>
        <fullName evidence="3">DUF3135 domain-containing protein</fullName>
    </recommendedName>
</protein>
<organism evidence="1 2">
    <name type="scientific">Vibrio cincinnatiensis DSM 19608</name>
    <dbReference type="NCBI Taxonomy" id="1123491"/>
    <lineage>
        <taxon>Bacteria</taxon>
        <taxon>Pseudomonadati</taxon>
        <taxon>Pseudomonadota</taxon>
        <taxon>Gammaproteobacteria</taxon>
        <taxon>Vibrionales</taxon>
        <taxon>Vibrionaceae</taxon>
        <taxon>Vibrio</taxon>
    </lineage>
</organism>
<dbReference type="EMBL" id="FUXB01000015">
    <property type="protein sequence ID" value="SKA17852.1"/>
    <property type="molecule type" value="Genomic_DNA"/>
</dbReference>
<sequence length="112" mass="12905">MTPPDTSQALPSFDELVSLAQQDQQAFVQLKQSLCNALIDASSSTMQDRLRAQQSHIDRVLSQCKNPTHANVTLMRELRLQMVRFRDVLEGEMDERPNADIIPFRPRSTHWR</sequence>
<name>A0A1T4RPI3_VIBCI</name>
<dbReference type="InterPro" id="IPR021482">
    <property type="entry name" value="DUF3135"/>
</dbReference>
<reference evidence="2" key="1">
    <citation type="submission" date="2017-02" db="EMBL/GenBank/DDBJ databases">
        <authorList>
            <person name="Varghese N."/>
            <person name="Submissions S."/>
        </authorList>
    </citation>
    <scope>NUCLEOTIDE SEQUENCE [LARGE SCALE GENOMIC DNA]</scope>
    <source>
        <strain evidence="2">DSM 19608</strain>
    </source>
</reference>
<evidence type="ECO:0000313" key="1">
    <source>
        <dbReference type="EMBL" id="SKA17852.1"/>
    </source>
</evidence>
<dbReference type="GeneID" id="70582534"/>
<dbReference type="OrthoDB" id="5917239at2"/>
<dbReference type="AlphaFoldDB" id="A0A1T4RPI3"/>
<dbReference type="Proteomes" id="UP000190834">
    <property type="component" value="Unassembled WGS sequence"/>
</dbReference>
<keyword evidence="2" id="KW-1185">Reference proteome</keyword>
<dbReference type="RefSeq" id="WP_078927100.1">
    <property type="nucleotide sequence ID" value="NZ_FUXB01000015.1"/>
</dbReference>
<dbReference type="Pfam" id="PF11333">
    <property type="entry name" value="DUF3135"/>
    <property type="match status" value="1"/>
</dbReference>
<evidence type="ECO:0008006" key="3">
    <source>
        <dbReference type="Google" id="ProtNLM"/>
    </source>
</evidence>
<accession>A0A1T4RPI3</accession>